<dbReference type="InterPro" id="IPR036116">
    <property type="entry name" value="FN3_sf"/>
</dbReference>
<dbReference type="EMBL" id="LCNV01000006">
    <property type="protein sequence ID" value="KKU64632.1"/>
    <property type="molecule type" value="Genomic_DNA"/>
</dbReference>
<dbReference type="SUPFAM" id="SSF49265">
    <property type="entry name" value="Fibronectin type III"/>
    <property type="match status" value="2"/>
</dbReference>
<dbReference type="InterPro" id="IPR035986">
    <property type="entry name" value="PKD_dom_sf"/>
</dbReference>
<reference evidence="1 2" key="1">
    <citation type="journal article" date="2015" name="Nature">
        <title>rRNA introns, odd ribosomes, and small enigmatic genomes across a large radiation of phyla.</title>
        <authorList>
            <person name="Brown C.T."/>
            <person name="Hug L.A."/>
            <person name="Thomas B.C."/>
            <person name="Sharon I."/>
            <person name="Castelle C.J."/>
            <person name="Singh A."/>
            <person name="Wilkins M.J."/>
            <person name="Williams K.H."/>
            <person name="Banfield J.F."/>
        </authorList>
    </citation>
    <scope>NUCLEOTIDE SEQUENCE [LARGE SCALE GENOMIC DNA]</scope>
</reference>
<evidence type="ECO:0008006" key="3">
    <source>
        <dbReference type="Google" id="ProtNLM"/>
    </source>
</evidence>
<evidence type="ECO:0000313" key="2">
    <source>
        <dbReference type="Proteomes" id="UP000034364"/>
    </source>
</evidence>
<proteinExistence type="predicted"/>
<gene>
    <name evidence="1" type="ORF">UX87_C0006G0032</name>
</gene>
<accession>A0A0G1S5G8</accession>
<dbReference type="AlphaFoldDB" id="A0A0G1S5G8"/>
<feature type="non-terminal residue" evidence="1">
    <location>
        <position position="550"/>
    </location>
</feature>
<dbReference type="Proteomes" id="UP000034364">
    <property type="component" value="Unassembled WGS sequence"/>
</dbReference>
<evidence type="ECO:0000313" key="1">
    <source>
        <dbReference type="EMBL" id="KKU64632.1"/>
    </source>
</evidence>
<dbReference type="SUPFAM" id="SSF49299">
    <property type="entry name" value="PKD domain"/>
    <property type="match status" value="1"/>
</dbReference>
<dbReference type="InterPro" id="IPR013783">
    <property type="entry name" value="Ig-like_fold"/>
</dbReference>
<comment type="caution">
    <text evidence="1">The sequence shown here is derived from an EMBL/GenBank/DDBJ whole genome shotgun (WGS) entry which is preliminary data.</text>
</comment>
<dbReference type="Gene3D" id="2.60.40.10">
    <property type="entry name" value="Immunoglobulins"/>
    <property type="match status" value="2"/>
</dbReference>
<organism evidence="1 2">
    <name type="scientific">Candidatus Amesbacteria bacterium GW2011_GWA1_47_16</name>
    <dbReference type="NCBI Taxonomy" id="1618353"/>
    <lineage>
        <taxon>Bacteria</taxon>
        <taxon>Candidatus Amesiibacteriota</taxon>
    </lineage>
</organism>
<sequence length="550" mass="56744">MNLKRKLIIVFFALGLGWGSVQTQRAQAYSCGGQITCIQQENGNEYLVACSGTSSSCGNNIGNCNTSCALGDNQSGSNNCDTTCSGLPTSTGIKDGGGPSDSQAQGSFDAVFPADCLVGGWACDGDYYTAELAIHVYISSTFITSGIAGNYRSDLGPVCGGTFDHSFGIYLPPSYKDAVSRSYNVYAIGVTENNNTSGNNPLLSGSPKSMACSLCPAPGSFTVTKQCNGGTLTGILADWAAVPGGCGVDDYPVQRCTGSGCSSPTFLGTAEVPNTAYTDTTASEGSTYGYRVRGHDDATGLYTYYTSILYITPNCVAPTATPTPAISCSISFSPSSGTAPLATTGTCTVSGGSGITDYRWDSYSDGTYEQSSLDQTSTSHAFSVAGYNAGTHTAKCEVTRNGIVKTCTKAITVTAPTPTKTPTPTPTPCPAPGSFTLTKQCNGGTLTGELLDWAASPAACGVDDYPVQRCTGSGCTPAFYATVNSPNTTYTDTSVSEGTTYGYRVRGHDDTTGLYTSYTTILYDTPNCVAPTPTKTPTPTPTPCPAPGSF</sequence>
<protein>
    <recommendedName>
        <fullName evidence="3">Ig-like domain-containing protein</fullName>
    </recommendedName>
</protein>
<name>A0A0G1S5G8_9BACT</name>